<proteinExistence type="predicted"/>
<sequence length="72" mass="7710">MAVYLLLIVLFSFSTSLQMSGLQPFRETSPKLFDHSLAALGCGGYEAPFNYSGLGKKPWVAVKLNGTAGRVG</sequence>
<protein>
    <submittedName>
        <fullName evidence="2">Uncharacterized protein</fullName>
    </submittedName>
</protein>
<dbReference type="AlphaFoldDB" id="A0AAN7NMH0"/>
<name>A0AAN7NMH0_MYCAM</name>
<evidence type="ECO:0000313" key="2">
    <source>
        <dbReference type="EMBL" id="KAK4828117.1"/>
    </source>
</evidence>
<comment type="caution">
    <text evidence="2">The sequence shown here is derived from an EMBL/GenBank/DDBJ whole genome shotgun (WGS) entry which is preliminary data.</text>
</comment>
<accession>A0AAN7NMH0</accession>
<evidence type="ECO:0000256" key="1">
    <source>
        <dbReference type="SAM" id="SignalP"/>
    </source>
</evidence>
<gene>
    <name evidence="2" type="ORF">QYF61_023915</name>
</gene>
<organism evidence="2 3">
    <name type="scientific">Mycteria americana</name>
    <name type="common">Wood stork</name>
    <dbReference type="NCBI Taxonomy" id="33587"/>
    <lineage>
        <taxon>Eukaryota</taxon>
        <taxon>Metazoa</taxon>
        <taxon>Chordata</taxon>
        <taxon>Craniata</taxon>
        <taxon>Vertebrata</taxon>
        <taxon>Euteleostomi</taxon>
        <taxon>Archelosauria</taxon>
        <taxon>Archosauria</taxon>
        <taxon>Dinosauria</taxon>
        <taxon>Saurischia</taxon>
        <taxon>Theropoda</taxon>
        <taxon>Coelurosauria</taxon>
        <taxon>Aves</taxon>
        <taxon>Neognathae</taxon>
        <taxon>Neoaves</taxon>
        <taxon>Aequornithes</taxon>
        <taxon>Ciconiiformes</taxon>
        <taxon>Ciconiidae</taxon>
        <taxon>Mycteria</taxon>
    </lineage>
</organism>
<reference evidence="2 3" key="1">
    <citation type="journal article" date="2023" name="J. Hered.">
        <title>Chromosome-level genome of the wood stork (Mycteria americana) provides insight into avian chromosome evolution.</title>
        <authorList>
            <person name="Flamio R. Jr."/>
            <person name="Ramstad K.M."/>
        </authorList>
    </citation>
    <scope>NUCLEOTIDE SEQUENCE [LARGE SCALE GENOMIC DNA]</scope>
    <source>
        <strain evidence="2">JAX WOST 10</strain>
    </source>
</reference>
<keyword evidence="3" id="KW-1185">Reference proteome</keyword>
<dbReference type="EMBL" id="JAUNZN010000002">
    <property type="protein sequence ID" value="KAK4828117.1"/>
    <property type="molecule type" value="Genomic_DNA"/>
</dbReference>
<evidence type="ECO:0000313" key="3">
    <source>
        <dbReference type="Proteomes" id="UP001333110"/>
    </source>
</evidence>
<feature type="chain" id="PRO_5042961597" evidence="1">
    <location>
        <begin position="17"/>
        <end position="72"/>
    </location>
</feature>
<keyword evidence="1" id="KW-0732">Signal</keyword>
<dbReference type="Proteomes" id="UP001333110">
    <property type="component" value="Unassembled WGS sequence"/>
</dbReference>
<feature type="signal peptide" evidence="1">
    <location>
        <begin position="1"/>
        <end position="16"/>
    </location>
</feature>